<keyword evidence="3" id="KW-1185">Reference proteome</keyword>
<dbReference type="AlphaFoldDB" id="A0A9P4UYA5"/>
<name>A0A9P4UYA5_9PLEO</name>
<proteinExistence type="predicted"/>
<gene>
    <name evidence="2" type="ORF">EJ04DRAFT_15617</name>
</gene>
<sequence>MFQDNTSSHPQHRTWQKGHRIHIPTQPSCNPRINFPFNPSPSPLLTHAPQNNATVHFASPAICHLIQSPLAASPKFPTGTPHNNKLQPPSPPFPSHHHLAPQHPPLPP</sequence>
<protein>
    <submittedName>
        <fullName evidence="2">Uncharacterized protein</fullName>
    </submittedName>
</protein>
<comment type="caution">
    <text evidence="2">The sequence shown here is derived from an EMBL/GenBank/DDBJ whole genome shotgun (WGS) entry which is preliminary data.</text>
</comment>
<evidence type="ECO:0000313" key="3">
    <source>
        <dbReference type="Proteomes" id="UP000799444"/>
    </source>
</evidence>
<dbReference type="EMBL" id="ML996201">
    <property type="protein sequence ID" value="KAF2731189.1"/>
    <property type="molecule type" value="Genomic_DNA"/>
</dbReference>
<evidence type="ECO:0000313" key="2">
    <source>
        <dbReference type="EMBL" id="KAF2731189.1"/>
    </source>
</evidence>
<feature type="region of interest" description="Disordered" evidence="1">
    <location>
        <begin position="71"/>
        <end position="108"/>
    </location>
</feature>
<feature type="compositionally biased region" description="Basic residues" evidence="1">
    <location>
        <begin position="10"/>
        <end position="22"/>
    </location>
</feature>
<organism evidence="2 3">
    <name type="scientific">Polyplosphaeria fusca</name>
    <dbReference type="NCBI Taxonomy" id="682080"/>
    <lineage>
        <taxon>Eukaryota</taxon>
        <taxon>Fungi</taxon>
        <taxon>Dikarya</taxon>
        <taxon>Ascomycota</taxon>
        <taxon>Pezizomycotina</taxon>
        <taxon>Dothideomycetes</taxon>
        <taxon>Pleosporomycetidae</taxon>
        <taxon>Pleosporales</taxon>
        <taxon>Tetraplosphaeriaceae</taxon>
        <taxon>Polyplosphaeria</taxon>
    </lineage>
</organism>
<dbReference type="Proteomes" id="UP000799444">
    <property type="component" value="Unassembled WGS sequence"/>
</dbReference>
<accession>A0A9P4UYA5</accession>
<feature type="region of interest" description="Disordered" evidence="1">
    <location>
        <begin position="1"/>
        <end position="46"/>
    </location>
</feature>
<reference evidence="2" key="1">
    <citation type="journal article" date="2020" name="Stud. Mycol.">
        <title>101 Dothideomycetes genomes: a test case for predicting lifestyles and emergence of pathogens.</title>
        <authorList>
            <person name="Haridas S."/>
            <person name="Albert R."/>
            <person name="Binder M."/>
            <person name="Bloem J."/>
            <person name="Labutti K."/>
            <person name="Salamov A."/>
            <person name="Andreopoulos B."/>
            <person name="Baker S."/>
            <person name="Barry K."/>
            <person name="Bills G."/>
            <person name="Bluhm B."/>
            <person name="Cannon C."/>
            <person name="Castanera R."/>
            <person name="Culley D."/>
            <person name="Daum C."/>
            <person name="Ezra D."/>
            <person name="Gonzalez J."/>
            <person name="Henrissat B."/>
            <person name="Kuo A."/>
            <person name="Liang C."/>
            <person name="Lipzen A."/>
            <person name="Lutzoni F."/>
            <person name="Magnuson J."/>
            <person name="Mondo S."/>
            <person name="Nolan M."/>
            <person name="Ohm R."/>
            <person name="Pangilinan J."/>
            <person name="Park H.-J."/>
            <person name="Ramirez L."/>
            <person name="Alfaro M."/>
            <person name="Sun H."/>
            <person name="Tritt A."/>
            <person name="Yoshinaga Y."/>
            <person name="Zwiers L.-H."/>
            <person name="Turgeon B."/>
            <person name="Goodwin S."/>
            <person name="Spatafora J."/>
            <person name="Crous P."/>
            <person name="Grigoriev I."/>
        </authorList>
    </citation>
    <scope>NUCLEOTIDE SEQUENCE</scope>
    <source>
        <strain evidence="2">CBS 125425</strain>
    </source>
</reference>
<evidence type="ECO:0000256" key="1">
    <source>
        <dbReference type="SAM" id="MobiDB-lite"/>
    </source>
</evidence>